<proteinExistence type="predicted"/>
<dbReference type="InterPro" id="IPR029044">
    <property type="entry name" value="Nucleotide-diphossugar_trans"/>
</dbReference>
<dbReference type="Gene3D" id="2.40.10.220">
    <property type="entry name" value="predicted glycosyltransferase like domains"/>
    <property type="match status" value="1"/>
</dbReference>
<feature type="transmembrane region" description="Helical" evidence="7">
    <location>
        <begin position="37"/>
        <end position="60"/>
    </location>
</feature>
<dbReference type="eggNOG" id="COG1215">
    <property type="taxonomic scope" value="Bacteria"/>
</dbReference>
<dbReference type="PANTHER" id="PTHR43867">
    <property type="entry name" value="CELLULOSE SYNTHASE CATALYTIC SUBUNIT A [UDP-FORMING]"/>
    <property type="match status" value="1"/>
</dbReference>
<gene>
    <name evidence="8" type="ORF">Mic7113_4034</name>
</gene>
<dbReference type="AlphaFoldDB" id="K9WIY7"/>
<dbReference type="GO" id="GO:0006011">
    <property type="term" value="P:UDP-alpha-D-glucose metabolic process"/>
    <property type="evidence" value="ECO:0007669"/>
    <property type="project" value="InterPro"/>
</dbReference>
<feature type="transmembrane region" description="Helical" evidence="7">
    <location>
        <begin position="459"/>
        <end position="481"/>
    </location>
</feature>
<keyword evidence="6 7" id="KW-0472">Membrane</keyword>
<dbReference type="STRING" id="1173027.Mic7113_4034"/>
<keyword evidence="2" id="KW-0328">Glycosyltransferase</keyword>
<evidence type="ECO:0000256" key="3">
    <source>
        <dbReference type="ARBA" id="ARBA00022679"/>
    </source>
</evidence>
<evidence type="ECO:0000256" key="2">
    <source>
        <dbReference type="ARBA" id="ARBA00022676"/>
    </source>
</evidence>
<dbReference type="GO" id="GO:0016759">
    <property type="term" value="F:cellulose synthase activity"/>
    <property type="evidence" value="ECO:0007669"/>
    <property type="project" value="InterPro"/>
</dbReference>
<dbReference type="EMBL" id="CP003630">
    <property type="protein sequence ID" value="AFZ19739.1"/>
    <property type="molecule type" value="Genomic_DNA"/>
</dbReference>
<dbReference type="GO" id="GO:0035438">
    <property type="term" value="F:cyclic-di-GMP binding"/>
    <property type="evidence" value="ECO:0007669"/>
    <property type="project" value="InterPro"/>
</dbReference>
<protein>
    <submittedName>
        <fullName evidence="8">Glycosyl transferase</fullName>
    </submittedName>
</protein>
<evidence type="ECO:0000256" key="4">
    <source>
        <dbReference type="ARBA" id="ARBA00022692"/>
    </source>
</evidence>
<dbReference type="CDD" id="cd06421">
    <property type="entry name" value="CESA_CelA_like"/>
    <property type="match status" value="1"/>
</dbReference>
<evidence type="ECO:0000256" key="1">
    <source>
        <dbReference type="ARBA" id="ARBA00004141"/>
    </source>
</evidence>
<sequence length="789" mass="89612">MLIVLTYKKSLTTETMTVSELTSQNSRRPFLLRVLRLRIATLVLLGIIVAVSTITIKWFMGESRVTQLFSQLQFLQENPPIWLDVPSVSHEYYLLIPTVALCLIYQALVKIYPQPRTTSRVIVVCLLLVLTLRYLLWRSLSTLNLSNPLDGLFSLGLFFMELFVILGHSFQWYLNLKIKPRHREADIMAVAVREGRFIPTVDILIPTYNEPTTILRRTIIGCQALDYPHKKIYLLDDTRRAEMKRMAQELGCEYITRPDNRHAKAGNLNHAIAQTNGELIVVFDADFVPTQNFLNRTVGFFQNPEIGLVQTHQSFYNPDPIARNLGLECELTPEVEIFSRYYQLLRDGIETALCYGSSFVVRRSSLEAVGGFVTDSLSEDYFTGVCLSAQGYRVIYLGERLSAGLSAENMAGYVTQRLRWARGSLQAFFIPENPLTIPGLGCLQRLAHLEGLFQWFTSVFRLGFMLMPIASSFLGIIPLRATLVESLYFFLPYYIAQLLTFSWLNNRSRSALVSDIYAVAQCVPVSLAVIQTMLSPFSQGFKVTPKGVRRDGFTFNWALAWPLILLLIVTAVSLWQNLDWAFWGSMSISGEPKLAEGRALAWIWSAYNLFIISIALLILLDVPKPDPSEWLNLQRVVRIQVNSASKSSDIDNGELPIPIPNLDQNLWGVTTIISEGGIEVALTQDTVPKLLEQLAVKVEIMEEKLELTGQITHVSFSDQMPRVRVMFKSLNLSQYRQLVEFLFCRPGRWKRQNTPGELQSLRLLFRILVKPKVLFNRKSKVSAIAVSQV</sequence>
<dbReference type="GO" id="GO:0005886">
    <property type="term" value="C:plasma membrane"/>
    <property type="evidence" value="ECO:0007669"/>
    <property type="project" value="TreeGrafter"/>
</dbReference>
<dbReference type="HOGENOM" id="CLU_011907_3_0_3"/>
<evidence type="ECO:0000313" key="9">
    <source>
        <dbReference type="Proteomes" id="UP000010471"/>
    </source>
</evidence>
<evidence type="ECO:0000313" key="8">
    <source>
        <dbReference type="EMBL" id="AFZ19739.1"/>
    </source>
</evidence>
<feature type="transmembrane region" description="Helical" evidence="7">
    <location>
        <begin position="152"/>
        <end position="174"/>
    </location>
</feature>
<feature type="transmembrane region" description="Helical" evidence="7">
    <location>
        <begin position="92"/>
        <end position="109"/>
    </location>
</feature>
<keyword evidence="5 7" id="KW-1133">Transmembrane helix</keyword>
<dbReference type="PRINTS" id="PR01439">
    <property type="entry name" value="CELLSNTHASEA"/>
</dbReference>
<keyword evidence="9" id="KW-1185">Reference proteome</keyword>
<feature type="transmembrane region" description="Helical" evidence="7">
    <location>
        <begin position="487"/>
        <end position="504"/>
    </location>
</feature>
<feature type="transmembrane region" description="Helical" evidence="7">
    <location>
        <begin position="599"/>
        <end position="620"/>
    </location>
</feature>
<feature type="transmembrane region" description="Helical" evidence="7">
    <location>
        <begin position="516"/>
        <end position="537"/>
    </location>
</feature>
<dbReference type="Gene3D" id="3.90.550.10">
    <property type="entry name" value="Spore Coat Polysaccharide Biosynthesis Protein SpsA, Chain A"/>
    <property type="match status" value="1"/>
</dbReference>
<dbReference type="KEGG" id="mic:Mic7113_4034"/>
<feature type="transmembrane region" description="Helical" evidence="7">
    <location>
        <begin position="121"/>
        <end position="140"/>
    </location>
</feature>
<keyword evidence="3 8" id="KW-0808">Transferase</keyword>
<evidence type="ECO:0000256" key="6">
    <source>
        <dbReference type="ARBA" id="ARBA00023136"/>
    </source>
</evidence>
<dbReference type="InterPro" id="IPR003919">
    <property type="entry name" value="Cell_synth_A"/>
</dbReference>
<accession>K9WIY7</accession>
<name>K9WIY7_9CYAN</name>
<evidence type="ECO:0000256" key="7">
    <source>
        <dbReference type="SAM" id="Phobius"/>
    </source>
</evidence>
<comment type="subcellular location">
    <subcellularLocation>
        <location evidence="1">Membrane</location>
        <topology evidence="1">Multi-pass membrane protein</topology>
    </subcellularLocation>
</comment>
<keyword evidence="4 7" id="KW-0812">Transmembrane</keyword>
<dbReference type="PANTHER" id="PTHR43867:SF2">
    <property type="entry name" value="CELLULOSE SYNTHASE CATALYTIC SUBUNIT A [UDP-FORMING]"/>
    <property type="match status" value="1"/>
</dbReference>
<dbReference type="Pfam" id="PF13641">
    <property type="entry name" value="Glyco_tranf_2_3"/>
    <property type="match status" value="1"/>
</dbReference>
<evidence type="ECO:0000256" key="5">
    <source>
        <dbReference type="ARBA" id="ARBA00022989"/>
    </source>
</evidence>
<dbReference type="PATRIC" id="fig|1173027.3.peg.4452"/>
<reference evidence="8 9" key="1">
    <citation type="submission" date="2012-06" db="EMBL/GenBank/DDBJ databases">
        <title>Finished chromosome of genome of Microcoleus sp. PCC 7113.</title>
        <authorList>
            <consortium name="US DOE Joint Genome Institute"/>
            <person name="Gugger M."/>
            <person name="Coursin T."/>
            <person name="Rippka R."/>
            <person name="Tandeau De Marsac N."/>
            <person name="Huntemann M."/>
            <person name="Wei C.-L."/>
            <person name="Han J."/>
            <person name="Detter J.C."/>
            <person name="Han C."/>
            <person name="Tapia R."/>
            <person name="Chen A."/>
            <person name="Kyrpides N."/>
            <person name="Mavromatis K."/>
            <person name="Markowitz V."/>
            <person name="Szeto E."/>
            <person name="Ivanova N."/>
            <person name="Pagani I."/>
            <person name="Pati A."/>
            <person name="Goodwin L."/>
            <person name="Nordberg H.P."/>
            <person name="Cantor M.N."/>
            <person name="Hua S.X."/>
            <person name="Woyke T."/>
            <person name="Kerfeld C.A."/>
        </authorList>
    </citation>
    <scope>NUCLEOTIDE SEQUENCE [LARGE SCALE GENOMIC DNA]</scope>
    <source>
        <strain evidence="8 9">PCC 7113</strain>
    </source>
</reference>
<dbReference type="InterPro" id="IPR050321">
    <property type="entry name" value="Glycosyltr_2/OpgH_subfam"/>
</dbReference>
<dbReference type="Proteomes" id="UP000010471">
    <property type="component" value="Chromosome"/>
</dbReference>
<dbReference type="SUPFAM" id="SSF53448">
    <property type="entry name" value="Nucleotide-diphospho-sugar transferases"/>
    <property type="match status" value="1"/>
</dbReference>
<organism evidence="8 9">
    <name type="scientific">Allocoleopsis franciscana PCC 7113</name>
    <dbReference type="NCBI Taxonomy" id="1173027"/>
    <lineage>
        <taxon>Bacteria</taxon>
        <taxon>Bacillati</taxon>
        <taxon>Cyanobacteriota</taxon>
        <taxon>Cyanophyceae</taxon>
        <taxon>Coleofasciculales</taxon>
        <taxon>Coleofasciculaceae</taxon>
        <taxon>Allocoleopsis</taxon>
        <taxon>Allocoleopsis franciscana</taxon>
    </lineage>
</organism>
<feature type="transmembrane region" description="Helical" evidence="7">
    <location>
        <begin position="557"/>
        <end position="578"/>
    </location>
</feature>